<evidence type="ECO:0008006" key="3">
    <source>
        <dbReference type="Google" id="ProtNLM"/>
    </source>
</evidence>
<evidence type="ECO:0000313" key="2">
    <source>
        <dbReference type="Proteomes" id="UP000321363"/>
    </source>
</evidence>
<dbReference type="AlphaFoldDB" id="A0A5C6VYM5"/>
<reference evidence="1 2" key="1">
    <citation type="journal article" date="2005" name="Int. J. Syst. Evol. Microbiol.">
        <title>Bacillus litoralis sp. nov., isolated from a tidal flat of the Yellow Sea in Korea.</title>
        <authorList>
            <person name="Yoon J.H."/>
            <person name="Oh T.K."/>
        </authorList>
    </citation>
    <scope>NUCLEOTIDE SEQUENCE [LARGE SCALE GENOMIC DNA]</scope>
    <source>
        <strain evidence="1 2">SW-211</strain>
    </source>
</reference>
<accession>A0A5C6VYM5</accession>
<dbReference type="RefSeq" id="WP_146949523.1">
    <property type="nucleotide sequence ID" value="NZ_VOQF01000008.1"/>
</dbReference>
<dbReference type="Pfam" id="PF14120">
    <property type="entry name" value="YhzD"/>
    <property type="match status" value="1"/>
</dbReference>
<name>A0A5C6VYM5_9BACI</name>
<sequence length="61" mass="6942">METYYLTVFEKNGEKLLDESFQAPTEKEAKEIAENKLAEKDLSDKTHRCTSSSGKLVVFGR</sequence>
<dbReference type="Proteomes" id="UP000321363">
    <property type="component" value="Unassembled WGS sequence"/>
</dbReference>
<comment type="caution">
    <text evidence="1">The sequence shown here is derived from an EMBL/GenBank/DDBJ whole genome shotgun (WGS) entry which is preliminary data.</text>
</comment>
<evidence type="ECO:0000313" key="1">
    <source>
        <dbReference type="EMBL" id="TXC89725.1"/>
    </source>
</evidence>
<keyword evidence="2" id="KW-1185">Reference proteome</keyword>
<dbReference type="OrthoDB" id="2355652at2"/>
<proteinExistence type="predicted"/>
<organism evidence="1 2">
    <name type="scientific">Metabacillus litoralis</name>
    <dbReference type="NCBI Taxonomy" id="152268"/>
    <lineage>
        <taxon>Bacteria</taxon>
        <taxon>Bacillati</taxon>
        <taxon>Bacillota</taxon>
        <taxon>Bacilli</taxon>
        <taxon>Bacillales</taxon>
        <taxon>Bacillaceae</taxon>
        <taxon>Metabacillus</taxon>
    </lineage>
</organism>
<dbReference type="InterPro" id="IPR025544">
    <property type="entry name" value="YhzD"/>
</dbReference>
<gene>
    <name evidence="1" type="ORF">FS935_15270</name>
</gene>
<dbReference type="EMBL" id="VOQF01000008">
    <property type="protein sequence ID" value="TXC89725.1"/>
    <property type="molecule type" value="Genomic_DNA"/>
</dbReference>
<protein>
    <recommendedName>
        <fullName evidence="3">YhzD-like protein</fullName>
    </recommendedName>
</protein>